<dbReference type="CDD" id="cd02440">
    <property type="entry name" value="AdoMet_MTases"/>
    <property type="match status" value="1"/>
</dbReference>
<dbReference type="SUPFAM" id="SSF53335">
    <property type="entry name" value="S-adenosyl-L-methionine-dependent methyltransferases"/>
    <property type="match status" value="1"/>
</dbReference>
<dbReference type="Gene3D" id="3.40.50.150">
    <property type="entry name" value="Vaccinia Virus protein VP39"/>
    <property type="match status" value="1"/>
</dbReference>
<feature type="domain" description="Methyltransferase" evidence="1">
    <location>
        <begin position="67"/>
        <end position="154"/>
    </location>
</feature>
<keyword evidence="2" id="KW-0489">Methyltransferase</keyword>
<protein>
    <submittedName>
        <fullName evidence="2">SAM-dependent methyltransferase</fullName>
    </submittedName>
</protein>
<organism evidence="2 3">
    <name type="scientific">Lipingzhangella halophila</name>
    <dbReference type="NCBI Taxonomy" id="1783352"/>
    <lineage>
        <taxon>Bacteria</taxon>
        <taxon>Bacillati</taxon>
        <taxon>Actinomycetota</taxon>
        <taxon>Actinomycetes</taxon>
        <taxon>Streptosporangiales</taxon>
        <taxon>Nocardiopsidaceae</taxon>
        <taxon>Lipingzhangella</taxon>
    </lineage>
</organism>
<comment type="caution">
    <text evidence="2">The sequence shown here is derived from an EMBL/GenBank/DDBJ whole genome shotgun (WGS) entry which is preliminary data.</text>
</comment>
<dbReference type="GO" id="GO:0032259">
    <property type="term" value="P:methylation"/>
    <property type="evidence" value="ECO:0007669"/>
    <property type="project" value="UniProtKB-KW"/>
</dbReference>
<sequence length="224" mass="24052">MSTAESTLGHGTVSWRADPYTDALRTGRGPLFLRRHDGWMLPLEVERWCARADAADMAVLRRCERAVLDIGCGPGRLVAALAALGHRVLGIDVHPAAVARTIRSGGSAMCRSVFEGLPAEGRWETTLLLDGNIGIGGDPEALLRRVTEISAPGGLLLVEAASADVDERVQVRVDNGRGCLGAAFPWARAGVPAVERHGRAAGWTAVEEWSAQERRFVALRRTTD</sequence>
<dbReference type="InterPro" id="IPR041698">
    <property type="entry name" value="Methyltransf_25"/>
</dbReference>
<dbReference type="EMBL" id="JACHJT010000001">
    <property type="protein sequence ID" value="MBB4933381.1"/>
    <property type="molecule type" value="Genomic_DNA"/>
</dbReference>
<evidence type="ECO:0000259" key="1">
    <source>
        <dbReference type="Pfam" id="PF13649"/>
    </source>
</evidence>
<dbReference type="AlphaFoldDB" id="A0A7W7RK20"/>
<dbReference type="Pfam" id="PF13649">
    <property type="entry name" value="Methyltransf_25"/>
    <property type="match status" value="1"/>
</dbReference>
<name>A0A7W7RK20_9ACTN</name>
<dbReference type="RefSeq" id="WP_312885398.1">
    <property type="nucleotide sequence ID" value="NZ_JACHJT010000001.1"/>
</dbReference>
<reference evidence="2 3" key="1">
    <citation type="submission" date="2020-08" db="EMBL/GenBank/DDBJ databases">
        <title>Sequencing the genomes of 1000 actinobacteria strains.</title>
        <authorList>
            <person name="Klenk H.-P."/>
        </authorList>
    </citation>
    <scope>NUCLEOTIDE SEQUENCE [LARGE SCALE GENOMIC DNA]</scope>
    <source>
        <strain evidence="2 3">DSM 102030</strain>
    </source>
</reference>
<dbReference type="Proteomes" id="UP000523007">
    <property type="component" value="Unassembled WGS sequence"/>
</dbReference>
<evidence type="ECO:0000313" key="2">
    <source>
        <dbReference type="EMBL" id="MBB4933381.1"/>
    </source>
</evidence>
<keyword evidence="3" id="KW-1185">Reference proteome</keyword>
<accession>A0A7W7RK20</accession>
<proteinExistence type="predicted"/>
<dbReference type="GO" id="GO:0008168">
    <property type="term" value="F:methyltransferase activity"/>
    <property type="evidence" value="ECO:0007669"/>
    <property type="project" value="UniProtKB-KW"/>
</dbReference>
<dbReference type="InterPro" id="IPR029063">
    <property type="entry name" value="SAM-dependent_MTases_sf"/>
</dbReference>
<gene>
    <name evidence="2" type="ORF">F4561_004201</name>
</gene>
<keyword evidence="2" id="KW-0808">Transferase</keyword>
<evidence type="ECO:0000313" key="3">
    <source>
        <dbReference type="Proteomes" id="UP000523007"/>
    </source>
</evidence>